<keyword evidence="3" id="KW-0805">Transcription regulation</keyword>
<dbReference type="InterPro" id="IPR031137">
    <property type="entry name" value="GRF"/>
</dbReference>
<comment type="function">
    <text evidence="3">Transcription activator.</text>
</comment>
<dbReference type="Proteomes" id="UP000036987">
    <property type="component" value="Unassembled WGS sequence"/>
</dbReference>
<accession>A0A0K9PFY2</accession>
<evidence type="ECO:0000256" key="3">
    <source>
        <dbReference type="RuleBase" id="RU367127"/>
    </source>
</evidence>
<dbReference type="GO" id="GO:0006351">
    <property type="term" value="P:DNA-templated transcription"/>
    <property type="evidence" value="ECO:0007669"/>
    <property type="project" value="UniProtKB-UniRule"/>
</dbReference>
<dbReference type="STRING" id="29655.A0A0K9PFY2"/>
<gene>
    <name evidence="5" type="ORF">ZOSMA_278G00180</name>
</gene>
<name>A0A0K9PFY2_ZOSMR</name>
<dbReference type="GO" id="GO:0032502">
    <property type="term" value="P:developmental process"/>
    <property type="evidence" value="ECO:0007669"/>
    <property type="project" value="InterPro"/>
</dbReference>
<feature type="domain" description="WRC" evidence="4">
    <location>
        <begin position="304"/>
        <end position="348"/>
    </location>
</feature>
<dbReference type="EMBL" id="LFYR01000930">
    <property type="protein sequence ID" value="KMZ67132.1"/>
    <property type="molecule type" value="Genomic_DNA"/>
</dbReference>
<reference evidence="6" key="1">
    <citation type="journal article" date="2016" name="Nature">
        <title>The genome of the seagrass Zostera marina reveals angiosperm adaptation to the sea.</title>
        <authorList>
            <person name="Olsen J.L."/>
            <person name="Rouze P."/>
            <person name="Verhelst B."/>
            <person name="Lin Y.-C."/>
            <person name="Bayer T."/>
            <person name="Collen J."/>
            <person name="Dattolo E."/>
            <person name="De Paoli E."/>
            <person name="Dittami S."/>
            <person name="Maumus F."/>
            <person name="Michel G."/>
            <person name="Kersting A."/>
            <person name="Lauritano C."/>
            <person name="Lohaus R."/>
            <person name="Toepel M."/>
            <person name="Tonon T."/>
            <person name="Vanneste K."/>
            <person name="Amirebrahimi M."/>
            <person name="Brakel J."/>
            <person name="Bostroem C."/>
            <person name="Chovatia M."/>
            <person name="Grimwood J."/>
            <person name="Jenkins J.W."/>
            <person name="Jueterbock A."/>
            <person name="Mraz A."/>
            <person name="Stam W.T."/>
            <person name="Tice H."/>
            <person name="Bornberg-Bauer E."/>
            <person name="Green P.J."/>
            <person name="Pearson G.A."/>
            <person name="Procaccini G."/>
            <person name="Duarte C.M."/>
            <person name="Schmutz J."/>
            <person name="Reusch T.B.H."/>
            <person name="Van de Peer Y."/>
        </authorList>
    </citation>
    <scope>NUCLEOTIDE SEQUENCE [LARGE SCALE GENOMIC DNA]</scope>
    <source>
        <strain evidence="6">cv. Finnish</strain>
    </source>
</reference>
<sequence length="560" mass="64069">MDGQKSVPDHLRCRRTDGKRWRCSRQAFGNVSFCEIHMLQARRRQKKLPIPDTLKLTRGPKRRKFSEPVVLSPSSDHLQIIPWVRESEEVVIVENAVKEGRMKKGGGRKAEGQKKINSLNKAVSMMESLENAYSSLEVTLPSSVEDSENFKMDGRVNDTDFYAVHAPGNITISNSDRVFSLDASNSTDITDMENSCDVDASRKKTWRGIENSNVRTKKRKASQEVELPVERARLIKKRRNFRFNAPLPPEDRTADQKNPTLGALYVEGTTINQKSIVLAPMPVRKKTINRKIVDSAVRSTLDVPPDEIRCRRNDGKQWRCKRQALENYCFCELHQVQQYRRQYKLGVPDELKLQRKPRGGLVVHPQIQKLKSAQERIQRIKDKGLNKKKKDYKKKRNNKIESLAVELMVSIMKKKMEKSEKDEERRREEGSVDIVKSLPNGVMRISNGCSNNSTQQLKIKLGVDQSSFFHRCFRSKNVEPPVGTIQKAPYVRKALGLVNRRKKTCHHCRSSNRSCLKKWHPKVSAEDAKEKCSVCLSRRPENGNINVQEVVGSISKGGMS</sequence>
<feature type="domain" description="WRC" evidence="4">
    <location>
        <begin position="7"/>
        <end position="51"/>
    </location>
</feature>
<dbReference type="GO" id="GO:0005524">
    <property type="term" value="F:ATP binding"/>
    <property type="evidence" value="ECO:0007669"/>
    <property type="project" value="UniProtKB-UniRule"/>
</dbReference>
<evidence type="ECO:0000256" key="2">
    <source>
        <dbReference type="PROSITE-ProRule" id="PRU01002"/>
    </source>
</evidence>
<comment type="subcellular location">
    <subcellularLocation>
        <location evidence="3">Nucleus</location>
    </subcellularLocation>
</comment>
<comment type="caution">
    <text evidence="2">Lacks conserved residue(s) required for the propagation of feature annotation.</text>
</comment>
<protein>
    <recommendedName>
        <fullName evidence="3">Growth-regulating factor</fullName>
    </recommendedName>
</protein>
<dbReference type="AlphaFoldDB" id="A0A0K9PFY2"/>
<keyword evidence="3" id="KW-0010">Activator</keyword>
<keyword evidence="6" id="KW-1185">Reference proteome</keyword>
<proteinExistence type="inferred from homology"/>
<evidence type="ECO:0000259" key="4">
    <source>
        <dbReference type="PROSITE" id="PS51667"/>
    </source>
</evidence>
<keyword evidence="1 3" id="KW-0539">Nucleus</keyword>
<dbReference type="Pfam" id="PF08879">
    <property type="entry name" value="WRC"/>
    <property type="match status" value="2"/>
</dbReference>
<keyword evidence="3" id="KW-0804">Transcription</keyword>
<organism evidence="5 6">
    <name type="scientific">Zostera marina</name>
    <name type="common">Eelgrass</name>
    <dbReference type="NCBI Taxonomy" id="29655"/>
    <lineage>
        <taxon>Eukaryota</taxon>
        <taxon>Viridiplantae</taxon>
        <taxon>Streptophyta</taxon>
        <taxon>Embryophyta</taxon>
        <taxon>Tracheophyta</taxon>
        <taxon>Spermatophyta</taxon>
        <taxon>Magnoliopsida</taxon>
        <taxon>Liliopsida</taxon>
        <taxon>Zosteraceae</taxon>
        <taxon>Zostera</taxon>
    </lineage>
</organism>
<dbReference type="PANTHER" id="PTHR31602">
    <property type="entry name" value="GROWTH-REGULATING FACTOR 5"/>
    <property type="match status" value="1"/>
</dbReference>
<dbReference type="PROSITE" id="PS51667">
    <property type="entry name" value="WRC"/>
    <property type="match status" value="2"/>
</dbReference>
<evidence type="ECO:0000256" key="1">
    <source>
        <dbReference type="ARBA" id="ARBA00023242"/>
    </source>
</evidence>
<comment type="domain">
    <text evidence="3">The QLQ domain and WRC domain may be involved in protein-protein interaction and DNA-binding, respectively.</text>
</comment>
<evidence type="ECO:0000313" key="5">
    <source>
        <dbReference type="EMBL" id="KMZ67132.1"/>
    </source>
</evidence>
<comment type="caution">
    <text evidence="5">The sequence shown here is derived from an EMBL/GenBank/DDBJ whole genome shotgun (WGS) entry which is preliminary data.</text>
</comment>
<comment type="similarity">
    <text evidence="3">Belongs to the GRF family.</text>
</comment>
<dbReference type="OrthoDB" id="1934855at2759"/>
<dbReference type="InterPro" id="IPR014977">
    <property type="entry name" value="WRC_dom"/>
</dbReference>
<evidence type="ECO:0000313" key="6">
    <source>
        <dbReference type="Proteomes" id="UP000036987"/>
    </source>
</evidence>
<dbReference type="PANTHER" id="PTHR31602:SF114">
    <property type="entry name" value="GROWTH-REGULATING FACTOR"/>
    <property type="match status" value="1"/>
</dbReference>
<dbReference type="GO" id="GO:0005634">
    <property type="term" value="C:nucleus"/>
    <property type="evidence" value="ECO:0007669"/>
    <property type="project" value="UniProtKB-SubCell"/>
</dbReference>